<evidence type="ECO:0000259" key="1">
    <source>
        <dbReference type="PROSITE" id="PS50181"/>
    </source>
</evidence>
<sequence length="355" mass="42092">MNSPRITRLEDLPVEMLMEIFIYFTADQIYFSFSQLNNYFNLILKSLPKLILVIHEHLDPFVLSFFNSFNKILVKFCDSRINRYRCRCQSHSINGGNRLYEIYPMIDPGWYLEFNENLFSYDPSKIDNIIHPDNYSRLQSLVLPHASSKLTQLIFNGEFPRLKVCHLGKCEPIILSFPMTIQLQDLRQLTIRGQQGHVLEKILLVCPCLVYLDFSCNDSIPPFHFINRCFPSMEYLRLGRLKHFFFHNGQFVFLLSLFPNLLQFHLIVNDVDTINIQEIANYLHRQCPLLKILVLRIYMQAHMCRFSSVGNFKEITKMHSLFKYIEKCKSRLTITSHGFIPHSVYTYRYTRRSCR</sequence>
<dbReference type="EMBL" id="CAJNOG010000040">
    <property type="protein sequence ID" value="CAF0822538.1"/>
    <property type="molecule type" value="Genomic_DNA"/>
</dbReference>
<dbReference type="InterPro" id="IPR032675">
    <property type="entry name" value="LRR_dom_sf"/>
</dbReference>
<organism evidence="2 3">
    <name type="scientific">Adineta steineri</name>
    <dbReference type="NCBI Taxonomy" id="433720"/>
    <lineage>
        <taxon>Eukaryota</taxon>
        <taxon>Metazoa</taxon>
        <taxon>Spiralia</taxon>
        <taxon>Gnathifera</taxon>
        <taxon>Rotifera</taxon>
        <taxon>Eurotatoria</taxon>
        <taxon>Bdelloidea</taxon>
        <taxon>Adinetida</taxon>
        <taxon>Adinetidae</taxon>
        <taxon>Adineta</taxon>
    </lineage>
</organism>
<accession>A0A813UGU3</accession>
<protein>
    <recommendedName>
        <fullName evidence="1">F-box domain-containing protein</fullName>
    </recommendedName>
</protein>
<dbReference type="Proteomes" id="UP000663845">
    <property type="component" value="Unassembled WGS sequence"/>
</dbReference>
<evidence type="ECO:0000313" key="3">
    <source>
        <dbReference type="Proteomes" id="UP000663845"/>
    </source>
</evidence>
<dbReference type="PROSITE" id="PS50181">
    <property type="entry name" value="FBOX"/>
    <property type="match status" value="1"/>
</dbReference>
<gene>
    <name evidence="2" type="ORF">JYZ213_LOCUS6390</name>
</gene>
<feature type="domain" description="F-box" evidence="1">
    <location>
        <begin position="6"/>
        <end position="54"/>
    </location>
</feature>
<evidence type="ECO:0000313" key="2">
    <source>
        <dbReference type="EMBL" id="CAF0822538.1"/>
    </source>
</evidence>
<proteinExistence type="predicted"/>
<dbReference type="SUPFAM" id="SSF52047">
    <property type="entry name" value="RNI-like"/>
    <property type="match status" value="1"/>
</dbReference>
<dbReference type="Gene3D" id="3.80.10.10">
    <property type="entry name" value="Ribonuclease Inhibitor"/>
    <property type="match status" value="1"/>
</dbReference>
<dbReference type="InterPro" id="IPR001810">
    <property type="entry name" value="F-box_dom"/>
</dbReference>
<dbReference type="AlphaFoldDB" id="A0A813UGU3"/>
<name>A0A813UGU3_9BILA</name>
<comment type="caution">
    <text evidence="2">The sequence shown here is derived from an EMBL/GenBank/DDBJ whole genome shotgun (WGS) entry which is preliminary data.</text>
</comment>
<reference evidence="2" key="1">
    <citation type="submission" date="2021-02" db="EMBL/GenBank/DDBJ databases">
        <authorList>
            <person name="Nowell W R."/>
        </authorList>
    </citation>
    <scope>NUCLEOTIDE SEQUENCE</scope>
</reference>